<dbReference type="OrthoDB" id="8300194at2759"/>
<evidence type="ECO:0000313" key="1">
    <source>
        <dbReference type="EMBL" id="KKK12985.1"/>
    </source>
</evidence>
<dbReference type="AlphaFoldDB" id="A0A0F8W512"/>
<proteinExistence type="predicted"/>
<reference evidence="1 2" key="1">
    <citation type="submission" date="2015-02" db="EMBL/GenBank/DDBJ databases">
        <title>Draft Genome Sequences of Two Closely-Related Aflatoxigenic Aspergillus Species Obtained from the Cote d'Ivoire.</title>
        <authorList>
            <person name="Moore G.G."/>
            <person name="Beltz S.B."/>
            <person name="Mack B.M."/>
        </authorList>
    </citation>
    <scope>NUCLEOTIDE SEQUENCE [LARGE SCALE GENOMIC DNA]</scope>
    <source>
        <strain evidence="1 2">SRRC1468</strain>
    </source>
</reference>
<dbReference type="EMBL" id="JZBS01003919">
    <property type="protein sequence ID" value="KKK12985.1"/>
    <property type="molecule type" value="Genomic_DNA"/>
</dbReference>
<keyword evidence="2" id="KW-1185">Reference proteome</keyword>
<accession>A0A0F8W512</accession>
<protein>
    <recommendedName>
        <fullName evidence="3">Aminoglycoside phosphotransferase domain-containing protein</fullName>
    </recommendedName>
</protein>
<sequence length="258" mass="29094">MTEQVHPAEFLSFKRNVRQYAAYLLSSPVKISDAPSMKEQARPIVTREEIQKARDLCPHRISGCKILEITESIVLKMGPVVFNGRSRGHVPVPEVINAYMIEDVGFIVMQKISGILLAKCWNDLPDDSQQAIMKQLSCLYGPCDDIVFKHPWGKQSAQYGSSHTRKEYNQGVVAALRNPRPHGQLVGETDYCLAEEILASGDNGNDERKVFTHVLLRVGLDWARSSSSWKILASIDLSLDEYDFWTKVNYSMTDYTGI</sequence>
<name>A0A0F8W512_9EURO</name>
<dbReference type="STRING" id="308745.A0A0F8W512"/>
<gene>
    <name evidence="1" type="ORF">ARAM_000924</name>
</gene>
<evidence type="ECO:0008006" key="3">
    <source>
        <dbReference type="Google" id="ProtNLM"/>
    </source>
</evidence>
<dbReference type="Proteomes" id="UP000034291">
    <property type="component" value="Unassembled WGS sequence"/>
</dbReference>
<comment type="caution">
    <text evidence="1">The sequence shown here is derived from an EMBL/GenBank/DDBJ whole genome shotgun (WGS) entry which is preliminary data.</text>
</comment>
<organism evidence="1 2">
    <name type="scientific">Aspergillus rambellii</name>
    <dbReference type="NCBI Taxonomy" id="308745"/>
    <lineage>
        <taxon>Eukaryota</taxon>
        <taxon>Fungi</taxon>
        <taxon>Dikarya</taxon>
        <taxon>Ascomycota</taxon>
        <taxon>Pezizomycotina</taxon>
        <taxon>Eurotiomycetes</taxon>
        <taxon>Eurotiomycetidae</taxon>
        <taxon>Eurotiales</taxon>
        <taxon>Aspergillaceae</taxon>
        <taxon>Aspergillus</taxon>
        <taxon>Aspergillus subgen. Nidulantes</taxon>
    </lineage>
</organism>
<evidence type="ECO:0000313" key="2">
    <source>
        <dbReference type="Proteomes" id="UP000034291"/>
    </source>
</evidence>